<evidence type="ECO:0000256" key="2">
    <source>
        <dbReference type="ARBA" id="ARBA00023224"/>
    </source>
</evidence>
<dbReference type="GO" id="GO:0016020">
    <property type="term" value="C:membrane"/>
    <property type="evidence" value="ECO:0007669"/>
    <property type="project" value="UniProtKB-SubCell"/>
</dbReference>
<protein>
    <submittedName>
        <fullName evidence="6">Chemotaxis protein</fullName>
    </submittedName>
</protein>
<dbReference type="InterPro" id="IPR000014">
    <property type="entry name" value="PAS"/>
</dbReference>
<comment type="caution">
    <text evidence="6">The sequence shown here is derived from an EMBL/GenBank/DDBJ whole genome shotgun (WGS) entry which is preliminary data.</text>
</comment>
<dbReference type="Proteomes" id="UP000029994">
    <property type="component" value="Unassembled WGS sequence"/>
</dbReference>
<feature type="coiled-coil region" evidence="4">
    <location>
        <begin position="4"/>
        <end position="31"/>
    </location>
</feature>
<gene>
    <name evidence="6" type="ORF">EA26_14130</name>
</gene>
<dbReference type="SMART" id="SM00086">
    <property type="entry name" value="PAC"/>
    <property type="match status" value="2"/>
</dbReference>
<evidence type="ECO:0000256" key="1">
    <source>
        <dbReference type="ARBA" id="ARBA00004370"/>
    </source>
</evidence>
<accession>A0A099LW82</accession>
<dbReference type="InterPro" id="IPR001610">
    <property type="entry name" value="PAC"/>
</dbReference>
<dbReference type="GO" id="GO:0007165">
    <property type="term" value="P:signal transduction"/>
    <property type="evidence" value="ECO:0007669"/>
    <property type="project" value="UniProtKB-KW"/>
</dbReference>
<name>A0A099LW82_9VIBR</name>
<dbReference type="PANTHER" id="PTHR32089:SF112">
    <property type="entry name" value="LYSOZYME-LIKE PROTEIN-RELATED"/>
    <property type="match status" value="1"/>
</dbReference>
<dbReference type="CDD" id="cd11386">
    <property type="entry name" value="MCP_signal"/>
    <property type="match status" value="1"/>
</dbReference>
<dbReference type="InterPro" id="IPR013655">
    <property type="entry name" value="PAS_fold_3"/>
</dbReference>
<dbReference type="NCBIfam" id="TIGR00229">
    <property type="entry name" value="sensory_box"/>
    <property type="match status" value="2"/>
</dbReference>
<organism evidence="6 7">
    <name type="scientific">Vibrio navarrensis</name>
    <dbReference type="NCBI Taxonomy" id="29495"/>
    <lineage>
        <taxon>Bacteria</taxon>
        <taxon>Pseudomonadati</taxon>
        <taxon>Pseudomonadota</taxon>
        <taxon>Gammaproteobacteria</taxon>
        <taxon>Vibrionales</taxon>
        <taxon>Vibrionaceae</taxon>
        <taxon>Vibrio</taxon>
    </lineage>
</organism>
<dbReference type="PROSITE" id="PS50111">
    <property type="entry name" value="CHEMOTAXIS_TRANSDUC_2"/>
    <property type="match status" value="1"/>
</dbReference>
<dbReference type="PANTHER" id="PTHR32089">
    <property type="entry name" value="METHYL-ACCEPTING CHEMOTAXIS PROTEIN MCPB"/>
    <property type="match status" value="1"/>
</dbReference>
<evidence type="ECO:0000313" key="6">
    <source>
        <dbReference type="EMBL" id="KGK12390.1"/>
    </source>
</evidence>
<dbReference type="STRING" id="29495.EA26_14130"/>
<dbReference type="InterPro" id="IPR035965">
    <property type="entry name" value="PAS-like_dom_sf"/>
</dbReference>
<dbReference type="GO" id="GO:0006935">
    <property type="term" value="P:chemotaxis"/>
    <property type="evidence" value="ECO:0007669"/>
    <property type="project" value="UniProtKB-ARBA"/>
</dbReference>
<keyword evidence="2 3" id="KW-0807">Transducer</keyword>
<dbReference type="CDD" id="cd00130">
    <property type="entry name" value="PAS"/>
    <property type="match status" value="2"/>
</dbReference>
<keyword evidence="7" id="KW-1185">Reference proteome</keyword>
<reference evidence="6 7" key="1">
    <citation type="submission" date="2014-04" db="EMBL/GenBank/DDBJ databases">
        <title>Genome sequencing of Vibrio navarrensis strains.</title>
        <authorList>
            <person name="Gladney L.M."/>
            <person name="Katz L.S."/>
            <person name="Marino-Ramirez L."/>
            <person name="Jordan I.K."/>
        </authorList>
    </citation>
    <scope>NUCLEOTIDE SEQUENCE [LARGE SCALE GENOMIC DNA]</scope>
    <source>
        <strain evidence="6 7">ATCC 51183</strain>
    </source>
</reference>
<feature type="domain" description="Methyl-accepting transducer" evidence="5">
    <location>
        <begin position="267"/>
        <end position="438"/>
    </location>
</feature>
<dbReference type="InterPro" id="IPR004089">
    <property type="entry name" value="MCPsignal_dom"/>
</dbReference>
<evidence type="ECO:0000256" key="4">
    <source>
        <dbReference type="SAM" id="Coils"/>
    </source>
</evidence>
<feature type="coiled-coil region" evidence="4">
    <location>
        <begin position="291"/>
        <end position="318"/>
    </location>
</feature>
<dbReference type="Pfam" id="PF08447">
    <property type="entry name" value="PAS_3"/>
    <property type="match status" value="1"/>
</dbReference>
<dbReference type="SUPFAM" id="SSF58104">
    <property type="entry name" value="Methyl-accepting chemotaxis protein (MCP) signaling domain"/>
    <property type="match status" value="1"/>
</dbReference>
<dbReference type="Gene3D" id="1.10.287.950">
    <property type="entry name" value="Methyl-accepting chemotaxis protein"/>
    <property type="match status" value="1"/>
</dbReference>
<sequence>MFFNKSLQRENQELKERLYSLEQINESLNNDMLRMTLDPQGKVIDINANFEQELGIKLANISGKHLTNLVPKHARATPHYTRMKSAIEKREHWNGALQIEKGNHQEAWLRAIVQPVINIKGKVQSFIVFATELTRTISKSREHEDLLKALNRSTAVIEFNLDGTIIRANENFLRSMGFSNNEQIAGKHHRIFCHSEEVNSPAYAAFWKKLASGQFVSDRFKRIDNYGRTVWLEASYNPIHNELGELYKVVKFATVITDQVNQESAAAEAAQFAYSISDETGKQTSQGQEVVRSMINKMDSLVQQMQRASRDIEALNEHSQKIDALVGDISAIADQTNLLALNAAIEAARAGEQGRGFAVVADEVRKLASRTNQTTKEIADVVSENLQRTTKAVELIADCQVQAGDTLQLSNQAGQLMEEIKSGAEQVIESVSQFNQKL</sequence>
<dbReference type="Gene3D" id="3.30.450.20">
    <property type="entry name" value="PAS domain"/>
    <property type="match status" value="2"/>
</dbReference>
<dbReference type="SUPFAM" id="SSF55785">
    <property type="entry name" value="PYP-like sensor domain (PAS domain)"/>
    <property type="match status" value="2"/>
</dbReference>
<keyword evidence="4" id="KW-0175">Coiled coil</keyword>
<dbReference type="AlphaFoldDB" id="A0A099LW82"/>
<evidence type="ECO:0000259" key="5">
    <source>
        <dbReference type="PROSITE" id="PS50111"/>
    </source>
</evidence>
<dbReference type="EMBL" id="JMCG01000001">
    <property type="protein sequence ID" value="KGK12390.1"/>
    <property type="molecule type" value="Genomic_DNA"/>
</dbReference>
<evidence type="ECO:0000313" key="7">
    <source>
        <dbReference type="Proteomes" id="UP000029994"/>
    </source>
</evidence>
<dbReference type="Pfam" id="PF00015">
    <property type="entry name" value="MCPsignal"/>
    <property type="match status" value="1"/>
</dbReference>
<proteinExistence type="predicted"/>
<dbReference type="SMART" id="SM00283">
    <property type="entry name" value="MA"/>
    <property type="match status" value="1"/>
</dbReference>
<dbReference type="eggNOG" id="COG0840">
    <property type="taxonomic scope" value="Bacteria"/>
</dbReference>
<evidence type="ECO:0000256" key="3">
    <source>
        <dbReference type="PROSITE-ProRule" id="PRU00284"/>
    </source>
</evidence>
<comment type="subcellular location">
    <subcellularLocation>
        <location evidence="1">Membrane</location>
    </subcellularLocation>
</comment>
<dbReference type="Pfam" id="PF13426">
    <property type="entry name" value="PAS_9"/>
    <property type="match status" value="1"/>
</dbReference>